<evidence type="ECO:0000256" key="4">
    <source>
        <dbReference type="ARBA" id="ARBA00022729"/>
    </source>
</evidence>
<proteinExistence type="inferred from homology"/>
<evidence type="ECO:0000256" key="1">
    <source>
        <dbReference type="ARBA" id="ARBA00000971"/>
    </source>
</evidence>
<accession>A0AAE9HV23</accession>
<dbReference type="RefSeq" id="WP_211943137.1">
    <property type="nucleotide sequence ID" value="NZ_CAJPVH010000013.1"/>
</dbReference>
<reference evidence="10" key="1">
    <citation type="journal article" date="2022" name="Microbiol. Resour. Announc.">
        <title>Genome Sequence of Cupriavidus campinensis Strain G5, a Member of a Bacterial Consortium Capable of Polyethylene Degradation.</title>
        <authorList>
            <person name="Schneider B."/>
            <person name="Pfeiffer F."/>
            <person name="Dyall-Smith M."/>
            <person name="Kunte H.J."/>
        </authorList>
    </citation>
    <scope>NUCLEOTIDE SEQUENCE</scope>
    <source>
        <strain evidence="10">G5</strain>
    </source>
</reference>
<evidence type="ECO:0000259" key="9">
    <source>
        <dbReference type="PROSITE" id="PS50198"/>
    </source>
</evidence>
<dbReference type="AlphaFoldDB" id="A0AAE9HV23"/>
<protein>
    <recommendedName>
        <fullName evidence="3">peptidylprolyl isomerase</fullName>
        <ecNumber evidence="3">5.2.1.8</ecNumber>
    </recommendedName>
</protein>
<dbReference type="Pfam" id="PF13145">
    <property type="entry name" value="Rotamase_2"/>
    <property type="match status" value="1"/>
</dbReference>
<gene>
    <name evidence="10" type="ORF">M5D45_08865</name>
</gene>
<organism evidence="10 11">
    <name type="scientific">Cupriavidus campinensis</name>
    <dbReference type="NCBI Taxonomy" id="151783"/>
    <lineage>
        <taxon>Bacteria</taxon>
        <taxon>Pseudomonadati</taxon>
        <taxon>Pseudomonadota</taxon>
        <taxon>Betaproteobacteria</taxon>
        <taxon>Burkholderiales</taxon>
        <taxon>Burkholderiaceae</taxon>
        <taxon>Cupriavidus</taxon>
    </lineage>
</organism>
<feature type="domain" description="PpiC" evidence="9">
    <location>
        <begin position="125"/>
        <end position="224"/>
    </location>
</feature>
<dbReference type="GO" id="GO:0003755">
    <property type="term" value="F:peptidyl-prolyl cis-trans isomerase activity"/>
    <property type="evidence" value="ECO:0007669"/>
    <property type="project" value="UniProtKB-KW"/>
</dbReference>
<name>A0AAE9HV23_9BURK</name>
<dbReference type="EMBL" id="CP097330">
    <property type="protein sequence ID" value="URF02687.1"/>
    <property type="molecule type" value="Genomic_DNA"/>
</dbReference>
<evidence type="ECO:0000256" key="5">
    <source>
        <dbReference type="ARBA" id="ARBA00023110"/>
    </source>
</evidence>
<dbReference type="EC" id="5.2.1.8" evidence="3"/>
<evidence type="ECO:0000313" key="10">
    <source>
        <dbReference type="EMBL" id="URF02687.1"/>
    </source>
</evidence>
<sequence length="268" mass="28488">MQPILSRLAAGVVLALGLHVGHAATVNGVTISGAAIVEAAKAAGLPDTPQSREVIKQQLIARELFRQEASKDKALEGRPEVQTQLREARNQILTQAWLKDRIKPEPVTDAQVRGRYDAIVASLGAMEYKARVIELADDAAADKALARIKAGEDFAKVAQDMSLAPTRASGGALDWVSFKVPAQEGRTQSLPLPLAEAISTLPAGGVSPSPVTWNARRYLVKVDALRPTQVPSYDAAAPGIRQALQAQALERATVALVTSLLTKAKITQ</sequence>
<dbReference type="PANTHER" id="PTHR47245:SF1">
    <property type="entry name" value="FOLDASE PROTEIN PRSA"/>
    <property type="match status" value="1"/>
</dbReference>
<evidence type="ECO:0000256" key="2">
    <source>
        <dbReference type="ARBA" id="ARBA00007656"/>
    </source>
</evidence>
<evidence type="ECO:0000313" key="11">
    <source>
        <dbReference type="Proteomes" id="UP001056132"/>
    </source>
</evidence>
<dbReference type="Gene3D" id="3.10.50.40">
    <property type="match status" value="1"/>
</dbReference>
<dbReference type="SUPFAM" id="SSF54534">
    <property type="entry name" value="FKBP-like"/>
    <property type="match status" value="1"/>
</dbReference>
<dbReference type="InterPro" id="IPR046357">
    <property type="entry name" value="PPIase_dom_sf"/>
</dbReference>
<keyword evidence="4 8" id="KW-0732">Signal</keyword>
<dbReference type="SUPFAM" id="SSF109998">
    <property type="entry name" value="Triger factor/SurA peptide-binding domain-like"/>
    <property type="match status" value="1"/>
</dbReference>
<feature type="chain" id="PRO_5041998548" description="peptidylprolyl isomerase" evidence="8">
    <location>
        <begin position="24"/>
        <end position="268"/>
    </location>
</feature>
<dbReference type="InterPro" id="IPR000297">
    <property type="entry name" value="PPIase_PpiC"/>
</dbReference>
<evidence type="ECO:0000256" key="8">
    <source>
        <dbReference type="SAM" id="SignalP"/>
    </source>
</evidence>
<keyword evidence="5 7" id="KW-0697">Rotamase</keyword>
<dbReference type="InterPro" id="IPR027304">
    <property type="entry name" value="Trigger_fact/SurA_dom_sf"/>
</dbReference>
<comment type="similarity">
    <text evidence="2">Belongs to the PpiC/parvulin rotamase family.</text>
</comment>
<keyword evidence="6 7" id="KW-0413">Isomerase</keyword>
<dbReference type="PROSITE" id="PS50198">
    <property type="entry name" value="PPIC_PPIASE_2"/>
    <property type="match status" value="1"/>
</dbReference>
<evidence type="ECO:0000256" key="6">
    <source>
        <dbReference type="ARBA" id="ARBA00023235"/>
    </source>
</evidence>
<reference evidence="10" key="2">
    <citation type="submission" date="2022-05" db="EMBL/GenBank/DDBJ databases">
        <authorList>
            <person name="Kunte H.-J."/>
        </authorList>
    </citation>
    <scope>NUCLEOTIDE SEQUENCE</scope>
    <source>
        <strain evidence="10">G5</strain>
    </source>
</reference>
<feature type="signal peptide" evidence="8">
    <location>
        <begin position="1"/>
        <end position="23"/>
    </location>
</feature>
<comment type="catalytic activity">
    <reaction evidence="1">
        <text>[protein]-peptidylproline (omega=180) = [protein]-peptidylproline (omega=0)</text>
        <dbReference type="Rhea" id="RHEA:16237"/>
        <dbReference type="Rhea" id="RHEA-COMP:10747"/>
        <dbReference type="Rhea" id="RHEA-COMP:10748"/>
        <dbReference type="ChEBI" id="CHEBI:83833"/>
        <dbReference type="ChEBI" id="CHEBI:83834"/>
        <dbReference type="EC" id="5.2.1.8"/>
    </reaction>
</comment>
<evidence type="ECO:0000256" key="7">
    <source>
        <dbReference type="PROSITE-ProRule" id="PRU00278"/>
    </source>
</evidence>
<dbReference type="InterPro" id="IPR050245">
    <property type="entry name" value="PrsA_foldase"/>
</dbReference>
<evidence type="ECO:0000256" key="3">
    <source>
        <dbReference type="ARBA" id="ARBA00013194"/>
    </source>
</evidence>
<dbReference type="PANTHER" id="PTHR47245">
    <property type="entry name" value="PEPTIDYLPROLYL ISOMERASE"/>
    <property type="match status" value="1"/>
</dbReference>
<dbReference type="Proteomes" id="UP001056132">
    <property type="component" value="Chromosome 1"/>
</dbReference>
<dbReference type="KEGG" id="ccam:M5D45_08865"/>